<keyword evidence="3" id="KW-0804">Transcription</keyword>
<accession>A0AAW8AY62</accession>
<evidence type="ECO:0000313" key="6">
    <source>
        <dbReference type="Proteomes" id="UP001242129"/>
    </source>
</evidence>
<evidence type="ECO:0000256" key="2">
    <source>
        <dbReference type="ARBA" id="ARBA00023125"/>
    </source>
</evidence>
<dbReference type="InterPro" id="IPR001387">
    <property type="entry name" value="Cro/C1-type_HTH"/>
</dbReference>
<dbReference type="EMBL" id="JAUUUS010000001">
    <property type="protein sequence ID" value="MDP1446333.1"/>
    <property type="molecule type" value="Genomic_DNA"/>
</dbReference>
<dbReference type="Gene3D" id="2.10.109.10">
    <property type="entry name" value="Umud Fragment, subunit A"/>
    <property type="match status" value="1"/>
</dbReference>
<reference evidence="5" key="1">
    <citation type="submission" date="2023-07" db="EMBL/GenBank/DDBJ databases">
        <title>Dynamics of blaOXA-23 gene transmission in Acinetobacter spp. from contaminated veterinary surfaces.</title>
        <authorList>
            <person name="Moreira Da Silva J."/>
            <person name="Menezes J."/>
            <person name="Fernandes L."/>
            <person name="Marques C."/>
            <person name="Amaral A."/>
            <person name="Timofte D."/>
            <person name="Pomba C."/>
        </authorList>
    </citation>
    <scope>NUCLEOTIDE SEQUENCE</scope>
    <source>
        <strain evidence="5">CMVB11Z4A1</strain>
    </source>
</reference>
<keyword evidence="2" id="KW-0238">DNA-binding</keyword>
<dbReference type="AlphaFoldDB" id="A0AAW8AY62"/>
<dbReference type="SMART" id="SM00530">
    <property type="entry name" value="HTH_XRE"/>
    <property type="match status" value="1"/>
</dbReference>
<dbReference type="InterPro" id="IPR010982">
    <property type="entry name" value="Lambda_DNA-bd_dom_sf"/>
</dbReference>
<gene>
    <name evidence="5" type="ORF">Q8G51_00380</name>
</gene>
<dbReference type="SUPFAM" id="SSF47413">
    <property type="entry name" value="lambda repressor-like DNA-binding domains"/>
    <property type="match status" value="1"/>
</dbReference>
<comment type="caution">
    <text evidence="5">The sequence shown here is derived from an EMBL/GenBank/DDBJ whole genome shotgun (WGS) entry which is preliminary data.</text>
</comment>
<dbReference type="CDD" id="cd06529">
    <property type="entry name" value="S24_LexA-like"/>
    <property type="match status" value="1"/>
</dbReference>
<protein>
    <submittedName>
        <fullName evidence="5">S24 family peptidase</fullName>
    </submittedName>
</protein>
<evidence type="ECO:0000313" key="5">
    <source>
        <dbReference type="EMBL" id="MDP1446333.1"/>
    </source>
</evidence>
<dbReference type="InterPro" id="IPR036286">
    <property type="entry name" value="LexA/Signal_pep-like_sf"/>
</dbReference>
<dbReference type="CDD" id="cd00093">
    <property type="entry name" value="HTH_XRE"/>
    <property type="match status" value="1"/>
</dbReference>
<sequence length="222" mass="24737">MSDLSTRLKESRLKAGKSQAEVAEAVGIKQPTYQALESGKTQKSAYLPQIAKFLGVDAYWLQTGEGDSNHPLRPSEAVKKFMAGVKELRKIPVLDFVQAGSWREVVYDGLNPMGWTYSDYEGINPEEIFGVAVSGLSMSPRFMPGDQLVVDPNLAAQPGDFVIACNNDYEVTFKKYRVTGYDEESREQFQLVPLNPDFAPLDSKINNIRIIGVVVSHIQNFR</sequence>
<evidence type="ECO:0000256" key="3">
    <source>
        <dbReference type="ARBA" id="ARBA00023163"/>
    </source>
</evidence>
<dbReference type="SUPFAM" id="SSF51306">
    <property type="entry name" value="LexA/Signal peptidase"/>
    <property type="match status" value="1"/>
</dbReference>
<keyword evidence="1" id="KW-0805">Transcription regulation</keyword>
<dbReference type="GO" id="GO:0003677">
    <property type="term" value="F:DNA binding"/>
    <property type="evidence" value="ECO:0007669"/>
    <property type="project" value="UniProtKB-KW"/>
</dbReference>
<dbReference type="InterPro" id="IPR015927">
    <property type="entry name" value="Peptidase_S24_S26A/B/C"/>
</dbReference>
<dbReference type="Pfam" id="PF01381">
    <property type="entry name" value="HTH_3"/>
    <property type="match status" value="1"/>
</dbReference>
<dbReference type="RefSeq" id="WP_263576398.1">
    <property type="nucleotide sequence ID" value="NZ_JAUUUQ010000001.1"/>
</dbReference>
<dbReference type="Proteomes" id="UP001242129">
    <property type="component" value="Unassembled WGS sequence"/>
</dbReference>
<organism evidence="5 6">
    <name type="scientific">Acinetobacter lwoffii</name>
    <dbReference type="NCBI Taxonomy" id="28090"/>
    <lineage>
        <taxon>Bacteria</taxon>
        <taxon>Pseudomonadati</taxon>
        <taxon>Pseudomonadota</taxon>
        <taxon>Gammaproteobacteria</taxon>
        <taxon>Moraxellales</taxon>
        <taxon>Moraxellaceae</taxon>
        <taxon>Acinetobacter</taxon>
    </lineage>
</organism>
<dbReference type="PROSITE" id="PS50943">
    <property type="entry name" value="HTH_CROC1"/>
    <property type="match status" value="1"/>
</dbReference>
<evidence type="ECO:0000256" key="1">
    <source>
        <dbReference type="ARBA" id="ARBA00023015"/>
    </source>
</evidence>
<dbReference type="PANTHER" id="PTHR40661">
    <property type="match status" value="1"/>
</dbReference>
<feature type="domain" description="HTH cro/C1-type" evidence="4">
    <location>
        <begin position="8"/>
        <end position="61"/>
    </location>
</feature>
<dbReference type="Gene3D" id="1.10.260.40">
    <property type="entry name" value="lambda repressor-like DNA-binding domains"/>
    <property type="match status" value="1"/>
</dbReference>
<proteinExistence type="predicted"/>
<name>A0AAW8AY62_ACILW</name>
<dbReference type="Pfam" id="PF00717">
    <property type="entry name" value="Peptidase_S24"/>
    <property type="match status" value="1"/>
</dbReference>
<evidence type="ECO:0000259" key="4">
    <source>
        <dbReference type="PROSITE" id="PS50943"/>
    </source>
</evidence>
<dbReference type="InterPro" id="IPR039418">
    <property type="entry name" value="LexA-like"/>
</dbReference>
<dbReference type="PANTHER" id="PTHR40661:SF3">
    <property type="entry name" value="FELS-1 PROPHAGE TRANSCRIPTIONAL REGULATOR"/>
    <property type="match status" value="1"/>
</dbReference>